<sequence length="678" mass="76836">MTETYPLLQDILTEGATAASLLPGLKQRVLQTNGQISALERGRCIREQFPDLAVDTLRLADEALAGRLVLPGTGPALHFIGNPPAWTENPVNDNEYTFHLNRMHHWKTMCEAYSLTGDLTYAKKVIEEVNDWIDSVRCPALTDEKGDYVPGRFDGLTPWRALEAGIRGYRTWPYVIELLAETPYMNESFLEKLVPCIYVHCLVLYHISPLLWPKADHNHYLMENLGLLSFSCLFPELKNSSLYQNHALKELDRCMEAQCTPCGGQIEGCPSYHNGCVFWFAMRNVFSKKFHLPESEAYTKRLHKMFLHSVHATRACGGNFPWGDSHTADKESLCLSAVSCYMASGNRDYLAAAAHFYPVSSIYEVIRDNLWRIPDITHLKDDLIWAEAHPKKPDLPLLAWQKDLNQVYLRSSWDKQALSLMTGCRTPVQNLHAHMDPGGFDFTAYGLPLISDPGIYTYKDDENRYRFKRAASHNCLTVNDRDPWEYRGSWKYGPQKEGFICEVQEASGLTCITSCHENYAPAQTVRHLALIGNRLLLIIDHVIGLSPDDTVQVHYHLNRTHLVCGDNRSLYSCDDGPSIELAAGADCETIITDGKISTANNIWHDSRQVCFRLNPDSSGTCYFAVLAVPYPVTQNKRTVSVRQALNGDSFTVVCEFKEYTLRFILSGNKLKKEEIRHE</sequence>
<evidence type="ECO:0000256" key="3">
    <source>
        <dbReference type="ARBA" id="ARBA00022764"/>
    </source>
</evidence>
<dbReference type="InterPro" id="IPR008929">
    <property type="entry name" value="Chondroitin_lyas"/>
</dbReference>
<comment type="subcellular location">
    <subcellularLocation>
        <location evidence="1">Periplasm</location>
    </subcellularLocation>
</comment>
<proteinExistence type="predicted"/>
<dbReference type="GO" id="GO:0042597">
    <property type="term" value="C:periplasmic space"/>
    <property type="evidence" value="ECO:0007669"/>
    <property type="project" value="UniProtKB-SubCell"/>
</dbReference>
<dbReference type="PANTHER" id="PTHR39210">
    <property type="entry name" value="HEPARIN-SULFATE LYASE"/>
    <property type="match status" value="1"/>
</dbReference>
<protein>
    <submittedName>
        <fullName evidence="7">Heparinase II/III family protein</fullName>
    </submittedName>
</protein>
<dbReference type="Gene3D" id="1.50.10.100">
    <property type="entry name" value="Chondroitin AC/alginate lyase"/>
    <property type="match status" value="1"/>
</dbReference>
<evidence type="ECO:0000259" key="5">
    <source>
        <dbReference type="Pfam" id="PF07940"/>
    </source>
</evidence>
<keyword evidence="2" id="KW-0732">Signal</keyword>
<dbReference type="InterPro" id="IPR031680">
    <property type="entry name" value="Hepar_II_III_N"/>
</dbReference>
<dbReference type="GO" id="GO:0016829">
    <property type="term" value="F:lyase activity"/>
    <property type="evidence" value="ECO:0007669"/>
    <property type="project" value="UniProtKB-KW"/>
</dbReference>
<gene>
    <name evidence="7" type="ORF">ERS852407_01926</name>
</gene>
<keyword evidence="3" id="KW-0574">Periplasm</keyword>
<evidence type="ECO:0000259" key="6">
    <source>
        <dbReference type="Pfam" id="PF16889"/>
    </source>
</evidence>
<feature type="domain" description="Heparinase II/III-like C-terminal" evidence="5">
    <location>
        <begin position="420"/>
        <end position="620"/>
    </location>
</feature>
<dbReference type="EMBL" id="CYZE01000004">
    <property type="protein sequence ID" value="CUO13154.1"/>
    <property type="molecule type" value="Genomic_DNA"/>
</dbReference>
<evidence type="ECO:0000256" key="1">
    <source>
        <dbReference type="ARBA" id="ARBA00004418"/>
    </source>
</evidence>
<dbReference type="Pfam" id="PF07940">
    <property type="entry name" value="Hepar_II_III_C"/>
    <property type="match status" value="1"/>
</dbReference>
<evidence type="ECO:0000256" key="4">
    <source>
        <dbReference type="ARBA" id="ARBA00023239"/>
    </source>
</evidence>
<evidence type="ECO:0000313" key="7">
    <source>
        <dbReference type="EMBL" id="CUO13154.1"/>
    </source>
</evidence>
<dbReference type="Pfam" id="PF16889">
    <property type="entry name" value="Hepar_II_III_N"/>
    <property type="match status" value="1"/>
</dbReference>
<reference evidence="7 8" key="1">
    <citation type="submission" date="2015-09" db="EMBL/GenBank/DDBJ databases">
        <authorList>
            <consortium name="Pathogen Informatics"/>
        </authorList>
    </citation>
    <scope>NUCLEOTIDE SEQUENCE [LARGE SCALE GENOMIC DNA]</scope>
    <source>
        <strain evidence="7 8">2789STDY5608850</strain>
    </source>
</reference>
<dbReference type="InterPro" id="IPR012480">
    <property type="entry name" value="Hepar_II_III_C"/>
</dbReference>
<dbReference type="PANTHER" id="PTHR39210:SF1">
    <property type="entry name" value="HEPARIN-SULFATE LYASE"/>
    <property type="match status" value="1"/>
</dbReference>
<feature type="domain" description="Heparin-sulfate lyase N-terminal" evidence="6">
    <location>
        <begin position="58"/>
        <end position="314"/>
    </location>
</feature>
<dbReference type="RefSeq" id="WP_055654542.1">
    <property type="nucleotide sequence ID" value="NZ_CABIXC010000004.1"/>
</dbReference>
<dbReference type="SUPFAM" id="SSF48230">
    <property type="entry name" value="Chondroitin AC/alginate lyase"/>
    <property type="match status" value="1"/>
</dbReference>
<dbReference type="Proteomes" id="UP000095651">
    <property type="component" value="Unassembled WGS sequence"/>
</dbReference>
<dbReference type="Gene3D" id="2.70.98.70">
    <property type="match status" value="1"/>
</dbReference>
<name>A0A174CJ89_9FIRM</name>
<evidence type="ECO:0000256" key="2">
    <source>
        <dbReference type="ARBA" id="ARBA00022729"/>
    </source>
</evidence>
<organism evidence="7 8">
    <name type="scientific">Hungatella hathewayi</name>
    <dbReference type="NCBI Taxonomy" id="154046"/>
    <lineage>
        <taxon>Bacteria</taxon>
        <taxon>Bacillati</taxon>
        <taxon>Bacillota</taxon>
        <taxon>Clostridia</taxon>
        <taxon>Lachnospirales</taxon>
        <taxon>Lachnospiraceae</taxon>
        <taxon>Hungatella</taxon>
    </lineage>
</organism>
<accession>A0A174CJ89</accession>
<evidence type="ECO:0000313" key="8">
    <source>
        <dbReference type="Proteomes" id="UP000095651"/>
    </source>
</evidence>
<dbReference type="AlphaFoldDB" id="A0A174CJ89"/>
<keyword evidence="4" id="KW-0456">Lyase</keyword>